<proteinExistence type="predicted"/>
<protein>
    <submittedName>
        <fullName evidence="1">Uncharacterized protein</fullName>
    </submittedName>
</protein>
<dbReference type="EMBL" id="KZ824974">
    <property type="protein sequence ID" value="RAH67378.1"/>
    <property type="molecule type" value="Genomic_DNA"/>
</dbReference>
<accession>A0ACD1H1C4</accession>
<dbReference type="Proteomes" id="UP000249661">
    <property type="component" value="Unassembled WGS sequence"/>
</dbReference>
<name>A0ACD1H1C4_9EURO</name>
<evidence type="ECO:0000313" key="2">
    <source>
        <dbReference type="Proteomes" id="UP000249661"/>
    </source>
</evidence>
<gene>
    <name evidence="1" type="ORF">BO66DRAFT_441097</name>
</gene>
<keyword evidence="2" id="KW-1185">Reference proteome</keyword>
<sequence>MDHHDSTFHGLPRPAPGDTDLGAVDIHDIDKVLLLRVLYNNARLTTPSSRPFDIHLARLVMATPILTTDLPDVRSWLSISTFCGRVLGVAFTRTTAQGWIYDQLNGAGTFERSVRRARQLTGESARGLGGAVPDGEGERELARTPPPPYSEREN</sequence>
<evidence type="ECO:0000313" key="1">
    <source>
        <dbReference type="EMBL" id="RAH67378.1"/>
    </source>
</evidence>
<organism evidence="1 2">
    <name type="scientific">Aspergillus aculeatinus CBS 121060</name>
    <dbReference type="NCBI Taxonomy" id="1448322"/>
    <lineage>
        <taxon>Eukaryota</taxon>
        <taxon>Fungi</taxon>
        <taxon>Dikarya</taxon>
        <taxon>Ascomycota</taxon>
        <taxon>Pezizomycotina</taxon>
        <taxon>Eurotiomycetes</taxon>
        <taxon>Eurotiomycetidae</taxon>
        <taxon>Eurotiales</taxon>
        <taxon>Aspergillaceae</taxon>
        <taxon>Aspergillus</taxon>
        <taxon>Aspergillus subgen. Circumdati</taxon>
    </lineage>
</organism>
<reference evidence="1" key="1">
    <citation type="submission" date="2018-02" db="EMBL/GenBank/DDBJ databases">
        <title>The genomes of Aspergillus section Nigri reveals drivers in fungal speciation.</title>
        <authorList>
            <consortium name="DOE Joint Genome Institute"/>
            <person name="Vesth T.C."/>
            <person name="Nybo J."/>
            <person name="Theobald S."/>
            <person name="Brandl J."/>
            <person name="Frisvad J.C."/>
            <person name="Nielsen K.F."/>
            <person name="Lyhne E.K."/>
            <person name="Kogle M.E."/>
            <person name="Kuo A."/>
            <person name="Riley R."/>
            <person name="Clum A."/>
            <person name="Nolan M."/>
            <person name="Lipzen A."/>
            <person name="Salamov A."/>
            <person name="Henrissat B."/>
            <person name="Wiebenga A."/>
            <person name="De vries R.P."/>
            <person name="Grigoriev I.V."/>
            <person name="Mortensen U.H."/>
            <person name="Andersen M.R."/>
            <person name="Baker S.E."/>
        </authorList>
    </citation>
    <scope>NUCLEOTIDE SEQUENCE</scope>
    <source>
        <strain evidence="1">CBS 121060</strain>
    </source>
</reference>